<sequence length="312" mass="33666">MQLKLSYLAYTLIAIAFISLLFGFSQATKPGQHSVGSYWGPVEKAIGKSGTMLPGGVFKVDLTRGDVAVAVGGVRLKPVMATDSWVSFMRMGDEAMMMGDIVLTSEEVGPVQAKLSAEGIDITAIHNTLIGESPRLYDLHIGGRGDPAMLATKVRIALDTARISSAGESPRPERPAPAVGQLDRAMGSEYTLEDGVYMFSIPRAERITVDGMEMPPSMDVATMIKLQPLGDGNVAATGDFLLRPDEVQPVIRALNENGIEVTALHSHMLVEEPRLFMLHFWAMGDENRLANGLRLALNNTNSIPIKAGLAYR</sequence>
<feature type="region of interest" description="Disordered" evidence="1">
    <location>
        <begin position="163"/>
        <end position="183"/>
    </location>
</feature>
<dbReference type="STRING" id="1041930.Mtc_1624"/>
<keyword evidence="2" id="KW-1133">Transmembrane helix</keyword>
<dbReference type="RefSeq" id="WP_014406204.1">
    <property type="nucleotide sequence ID" value="NC_017034.1"/>
</dbReference>
<evidence type="ECO:0000313" key="4">
    <source>
        <dbReference type="Proteomes" id="UP000005233"/>
    </source>
</evidence>
<keyword evidence="4" id="KW-1185">Reference proteome</keyword>
<dbReference type="eggNOG" id="arCOG11117">
    <property type="taxonomic scope" value="Archaea"/>
</dbReference>
<dbReference type="AlphaFoldDB" id="H8I7X3"/>
<dbReference type="KEGG" id="mez:Mtc_1624"/>
<name>H8I7X3_METCZ</name>
<dbReference type="InterPro" id="IPR011094">
    <property type="entry name" value="Uncharacterised_LppY/LpqO"/>
</dbReference>
<gene>
    <name evidence="3" type="ordered locus">Mtc_1624</name>
</gene>
<dbReference type="GeneID" id="11971762"/>
<proteinExistence type="predicted"/>
<dbReference type="Pfam" id="PF07485">
    <property type="entry name" value="DUF1529"/>
    <property type="match status" value="2"/>
</dbReference>
<feature type="transmembrane region" description="Helical" evidence="2">
    <location>
        <begin position="7"/>
        <end position="24"/>
    </location>
</feature>
<protein>
    <submittedName>
        <fullName evidence="3">Uncharacterized protein</fullName>
    </submittedName>
</protein>
<dbReference type="HOGENOM" id="CLU_045679_1_0_2"/>
<evidence type="ECO:0000256" key="2">
    <source>
        <dbReference type="SAM" id="Phobius"/>
    </source>
</evidence>
<dbReference type="EMBL" id="CP003243">
    <property type="protein sequence ID" value="AFD00373.1"/>
    <property type="molecule type" value="Genomic_DNA"/>
</dbReference>
<evidence type="ECO:0000256" key="1">
    <source>
        <dbReference type="SAM" id="MobiDB-lite"/>
    </source>
</evidence>
<organism evidence="3 4">
    <name type="scientific">Methanocella conradii (strain DSM 24694 / JCM 17849 / CGMCC 1.5162 / HZ254)</name>
    <dbReference type="NCBI Taxonomy" id="1041930"/>
    <lineage>
        <taxon>Archaea</taxon>
        <taxon>Methanobacteriati</taxon>
        <taxon>Methanobacteriota</taxon>
        <taxon>Stenosarchaea group</taxon>
        <taxon>Methanomicrobia</taxon>
        <taxon>Methanocellales</taxon>
        <taxon>Methanocellaceae</taxon>
        <taxon>Methanocella</taxon>
    </lineage>
</organism>
<dbReference type="Proteomes" id="UP000005233">
    <property type="component" value="Chromosome"/>
</dbReference>
<keyword evidence="2" id="KW-0472">Membrane</keyword>
<evidence type="ECO:0000313" key="3">
    <source>
        <dbReference type="EMBL" id="AFD00373.1"/>
    </source>
</evidence>
<accession>H8I7X3</accession>
<reference evidence="3 4" key="1">
    <citation type="journal article" date="2012" name="J. Bacteriol.">
        <title>Complete genome sequence of a thermophilic methanogen, Methanocella conradii HZ254, isolated from Chinese rice field soil.</title>
        <authorList>
            <person name="Lu Z."/>
            <person name="Lu Y."/>
        </authorList>
    </citation>
    <scope>NUCLEOTIDE SEQUENCE [LARGE SCALE GENOMIC DNA]</scope>
    <source>
        <strain evidence="4">DSM 24694 / JCM 17849 / CGMCC 1.5162 / HZ254</strain>
    </source>
</reference>
<keyword evidence="2" id="KW-0812">Transmembrane</keyword>